<proteinExistence type="predicted"/>
<gene>
    <name evidence="1" type="ORF">HAX54_023923</name>
</gene>
<dbReference type="Proteomes" id="UP000823775">
    <property type="component" value="Unassembled WGS sequence"/>
</dbReference>
<comment type="caution">
    <text evidence="1">The sequence shown here is derived from an EMBL/GenBank/DDBJ whole genome shotgun (WGS) entry which is preliminary data.</text>
</comment>
<protein>
    <recommendedName>
        <fullName evidence="3">Retrotransposon gag protein</fullName>
    </recommendedName>
</protein>
<evidence type="ECO:0008006" key="3">
    <source>
        <dbReference type="Google" id="ProtNLM"/>
    </source>
</evidence>
<accession>A0ABS8UX38</accession>
<sequence length="207" mass="23528">MESMERKIDRIKGFVVDLTNSSDVPPNFPESMSKSHSATPIHIVSPLTLSTSLIQNTQEGSSLYSLALQKALDGLERMGNEKEGGNKPSSYMYDNKLKRKITEPVIEEVMMHNKFGLVKQQFKDKGKIMIKPPKFKTRKPQVMTQLAEPPAITFEMLRSHGILQPKNDGIPNPLRNDFDPKKHCAFHSGMQGHDTNECHHLRKRYKS</sequence>
<organism evidence="1 2">
    <name type="scientific">Datura stramonium</name>
    <name type="common">Jimsonweed</name>
    <name type="synonym">Common thornapple</name>
    <dbReference type="NCBI Taxonomy" id="4076"/>
    <lineage>
        <taxon>Eukaryota</taxon>
        <taxon>Viridiplantae</taxon>
        <taxon>Streptophyta</taxon>
        <taxon>Embryophyta</taxon>
        <taxon>Tracheophyta</taxon>
        <taxon>Spermatophyta</taxon>
        <taxon>Magnoliopsida</taxon>
        <taxon>eudicotyledons</taxon>
        <taxon>Gunneridae</taxon>
        <taxon>Pentapetalae</taxon>
        <taxon>asterids</taxon>
        <taxon>lamiids</taxon>
        <taxon>Solanales</taxon>
        <taxon>Solanaceae</taxon>
        <taxon>Solanoideae</taxon>
        <taxon>Datureae</taxon>
        <taxon>Datura</taxon>
    </lineage>
</organism>
<keyword evidence="2" id="KW-1185">Reference proteome</keyword>
<reference evidence="1 2" key="1">
    <citation type="journal article" date="2021" name="BMC Genomics">
        <title>Datura genome reveals duplications of psychoactive alkaloid biosynthetic genes and high mutation rate following tissue culture.</title>
        <authorList>
            <person name="Rajewski A."/>
            <person name="Carter-House D."/>
            <person name="Stajich J."/>
            <person name="Litt A."/>
        </authorList>
    </citation>
    <scope>NUCLEOTIDE SEQUENCE [LARGE SCALE GENOMIC DNA]</scope>
    <source>
        <strain evidence="1">AR-01</strain>
    </source>
</reference>
<evidence type="ECO:0000313" key="1">
    <source>
        <dbReference type="EMBL" id="MCD9639410.1"/>
    </source>
</evidence>
<evidence type="ECO:0000313" key="2">
    <source>
        <dbReference type="Proteomes" id="UP000823775"/>
    </source>
</evidence>
<name>A0ABS8UX38_DATST</name>
<dbReference type="EMBL" id="JACEIK010002906">
    <property type="protein sequence ID" value="MCD9639410.1"/>
    <property type="molecule type" value="Genomic_DNA"/>
</dbReference>